<evidence type="ECO:0000313" key="9">
    <source>
        <dbReference type="Proteomes" id="UP000095285"/>
    </source>
</evidence>
<dbReference type="EC" id="3.1.3.16" evidence="2"/>
<dbReference type="PRINTS" id="PR00114">
    <property type="entry name" value="STPHPHTASE"/>
</dbReference>
<dbReference type="GO" id="GO:0005634">
    <property type="term" value="C:nucleus"/>
    <property type="evidence" value="ECO:0007669"/>
    <property type="project" value="TreeGrafter"/>
</dbReference>
<evidence type="ECO:0000256" key="5">
    <source>
        <dbReference type="ARBA" id="ARBA00022912"/>
    </source>
</evidence>
<organism evidence="9 10">
    <name type="scientific">Loa loa</name>
    <name type="common">Eye worm</name>
    <name type="synonym">Filaria loa</name>
    <dbReference type="NCBI Taxonomy" id="7209"/>
    <lineage>
        <taxon>Eukaryota</taxon>
        <taxon>Metazoa</taxon>
        <taxon>Ecdysozoa</taxon>
        <taxon>Nematoda</taxon>
        <taxon>Chromadorea</taxon>
        <taxon>Rhabditida</taxon>
        <taxon>Spirurina</taxon>
        <taxon>Spiruromorpha</taxon>
        <taxon>Filarioidea</taxon>
        <taxon>Onchocercidae</taxon>
        <taxon>Loa</taxon>
    </lineage>
</organism>
<dbReference type="GO" id="GO:0046872">
    <property type="term" value="F:metal ion binding"/>
    <property type="evidence" value="ECO:0007669"/>
    <property type="project" value="UniProtKB-KW"/>
</dbReference>
<dbReference type="InterPro" id="IPR050341">
    <property type="entry name" value="PP1_catalytic_subunit"/>
</dbReference>
<dbReference type="STRING" id="7209.A0A1I7W0S5"/>
<evidence type="ECO:0000256" key="2">
    <source>
        <dbReference type="ARBA" id="ARBA00013081"/>
    </source>
</evidence>
<comment type="catalytic activity">
    <reaction evidence="7">
        <text>O-phospho-L-seryl-[protein] + H2O = L-seryl-[protein] + phosphate</text>
        <dbReference type="Rhea" id="RHEA:20629"/>
        <dbReference type="Rhea" id="RHEA-COMP:9863"/>
        <dbReference type="Rhea" id="RHEA-COMP:11604"/>
        <dbReference type="ChEBI" id="CHEBI:15377"/>
        <dbReference type="ChEBI" id="CHEBI:29999"/>
        <dbReference type="ChEBI" id="CHEBI:43474"/>
        <dbReference type="ChEBI" id="CHEBI:83421"/>
        <dbReference type="EC" id="3.1.3.16"/>
    </reaction>
</comment>
<evidence type="ECO:0000256" key="7">
    <source>
        <dbReference type="ARBA" id="ARBA00047761"/>
    </source>
</evidence>
<keyword evidence="5" id="KW-0904">Protein phosphatase</keyword>
<reference evidence="9" key="1">
    <citation type="submission" date="2012-04" db="EMBL/GenBank/DDBJ databases">
        <title>The Genome Sequence of Loa loa.</title>
        <authorList>
            <consortium name="The Broad Institute Genome Sequencing Platform"/>
            <consortium name="Broad Institute Genome Sequencing Center for Infectious Disease"/>
            <person name="Nutman T.B."/>
            <person name="Fink D.L."/>
            <person name="Russ C."/>
            <person name="Young S."/>
            <person name="Zeng Q."/>
            <person name="Gargeya S."/>
            <person name="Alvarado L."/>
            <person name="Berlin A."/>
            <person name="Chapman S.B."/>
            <person name="Chen Z."/>
            <person name="Freedman E."/>
            <person name="Gellesch M."/>
            <person name="Goldberg J."/>
            <person name="Griggs A."/>
            <person name="Gujja S."/>
            <person name="Heilman E.R."/>
            <person name="Heiman D."/>
            <person name="Howarth C."/>
            <person name="Mehta T."/>
            <person name="Neiman D."/>
            <person name="Pearson M."/>
            <person name="Roberts A."/>
            <person name="Saif S."/>
            <person name="Shea T."/>
            <person name="Shenoy N."/>
            <person name="Sisk P."/>
            <person name="Stolte C."/>
            <person name="Sykes S."/>
            <person name="White J."/>
            <person name="Yandava C."/>
            <person name="Haas B."/>
            <person name="Henn M.R."/>
            <person name="Nusbaum C."/>
            <person name="Birren B."/>
        </authorList>
    </citation>
    <scope>NUCLEOTIDE SEQUENCE [LARGE SCALE GENOMIC DNA]</scope>
</reference>
<dbReference type="AlphaFoldDB" id="A0A1I7W0S5"/>
<name>A0A1I7W0S5_LOALO</name>
<dbReference type="GO" id="GO:0004722">
    <property type="term" value="F:protein serine/threonine phosphatase activity"/>
    <property type="evidence" value="ECO:0007669"/>
    <property type="project" value="UniProtKB-EC"/>
</dbReference>
<dbReference type="InterPro" id="IPR029052">
    <property type="entry name" value="Metallo-depent_PP-like"/>
</dbReference>
<keyword evidence="6" id="KW-0464">Manganese</keyword>
<evidence type="ECO:0000313" key="10">
    <source>
        <dbReference type="WBParaSite" id="EN70_8386"/>
    </source>
</evidence>
<reference evidence="10" key="2">
    <citation type="submission" date="2016-11" db="UniProtKB">
        <authorList>
            <consortium name="WormBaseParasite"/>
        </authorList>
    </citation>
    <scope>IDENTIFICATION</scope>
</reference>
<dbReference type="GO" id="GO:0005737">
    <property type="term" value="C:cytoplasm"/>
    <property type="evidence" value="ECO:0007669"/>
    <property type="project" value="TreeGrafter"/>
</dbReference>
<protein>
    <recommendedName>
        <fullName evidence="2">protein-serine/threonine phosphatase</fullName>
        <ecNumber evidence="2">3.1.3.16</ecNumber>
    </recommendedName>
</protein>
<evidence type="ECO:0000256" key="4">
    <source>
        <dbReference type="ARBA" id="ARBA00022801"/>
    </source>
</evidence>
<dbReference type="SUPFAM" id="SSF56300">
    <property type="entry name" value="Metallo-dependent phosphatases"/>
    <property type="match status" value="1"/>
</dbReference>
<evidence type="ECO:0000256" key="3">
    <source>
        <dbReference type="ARBA" id="ARBA00022723"/>
    </source>
</evidence>
<dbReference type="WBParaSite" id="EN70_8386">
    <property type="protein sequence ID" value="EN70_8386"/>
    <property type="gene ID" value="EN70_8386"/>
</dbReference>
<dbReference type="Proteomes" id="UP000095285">
    <property type="component" value="Unassembled WGS sequence"/>
</dbReference>
<keyword evidence="4" id="KW-0378">Hydrolase</keyword>
<evidence type="ECO:0000256" key="6">
    <source>
        <dbReference type="ARBA" id="ARBA00023211"/>
    </source>
</evidence>
<dbReference type="PANTHER" id="PTHR11668:SF300">
    <property type="entry name" value="SERINE_THREONINE-PROTEIN PHOSPHATASE"/>
    <property type="match status" value="1"/>
</dbReference>
<proteinExistence type="predicted"/>
<dbReference type="InterPro" id="IPR006186">
    <property type="entry name" value="Ser/Thr-sp_prot-phosphatase"/>
</dbReference>
<keyword evidence="9" id="KW-1185">Reference proteome</keyword>
<evidence type="ECO:0000256" key="1">
    <source>
        <dbReference type="ARBA" id="ARBA00001936"/>
    </source>
</evidence>
<accession>A0A1I7W0S5</accession>
<sequence>MWFFIDICTGGDLQKNALLNETHYTQNKIELIHIFALGVFEQQNLEIFESCYQQGMLILLQNRIAHICICGGEDVLALKNDLCDCNPKNKLTQTRLETYITVLMRCISNNTSIQEHFSTSEIIEILHYGADLFVEEPILLEFNLTNNGLFILGNLCGSIHSLLRIFDEHGLPPRRRYLFLGGYVGQGRQQLEIIMLLLLMKLRWPQHLFLLRSNYETVEAMKADNVPTTSHQNLFAELR</sequence>
<dbReference type="PANTHER" id="PTHR11668">
    <property type="entry name" value="SERINE/THREONINE PROTEIN PHOSPHATASE"/>
    <property type="match status" value="1"/>
</dbReference>
<dbReference type="Gene3D" id="3.60.21.10">
    <property type="match status" value="1"/>
</dbReference>
<comment type="catalytic activity">
    <reaction evidence="8">
        <text>O-phospho-L-threonyl-[protein] + H2O = L-threonyl-[protein] + phosphate</text>
        <dbReference type="Rhea" id="RHEA:47004"/>
        <dbReference type="Rhea" id="RHEA-COMP:11060"/>
        <dbReference type="Rhea" id="RHEA-COMP:11605"/>
        <dbReference type="ChEBI" id="CHEBI:15377"/>
        <dbReference type="ChEBI" id="CHEBI:30013"/>
        <dbReference type="ChEBI" id="CHEBI:43474"/>
        <dbReference type="ChEBI" id="CHEBI:61977"/>
        <dbReference type="EC" id="3.1.3.16"/>
    </reaction>
</comment>
<keyword evidence="3" id="KW-0479">Metal-binding</keyword>
<evidence type="ECO:0000256" key="8">
    <source>
        <dbReference type="ARBA" id="ARBA00048336"/>
    </source>
</evidence>
<comment type="cofactor">
    <cofactor evidence="1">
        <name>Mn(2+)</name>
        <dbReference type="ChEBI" id="CHEBI:29035"/>
    </cofactor>
</comment>